<evidence type="ECO:0000313" key="4">
    <source>
        <dbReference type="EMBL" id="HII59518.1"/>
    </source>
</evidence>
<dbReference type="GeneID" id="1451150"/>
<dbReference type="GO" id="GO:0006777">
    <property type="term" value="P:Mo-molybdopterin cofactor biosynthetic process"/>
    <property type="evidence" value="ECO:0007669"/>
    <property type="project" value="UniProtKB-UniRule"/>
</dbReference>
<accession>A0A832T705</accession>
<keyword evidence="2 3" id="KW-0501">Molybdenum cofactor biosynthesis</keyword>
<dbReference type="SUPFAM" id="SSF53927">
    <property type="entry name" value="Cytidine deaminase-like"/>
    <property type="match status" value="1"/>
</dbReference>
<dbReference type="RefSeq" id="WP_010869793.1">
    <property type="nucleotide sequence ID" value="NC_000909.1"/>
</dbReference>
<dbReference type="NCBIfam" id="TIGR00129">
    <property type="entry name" value="fdhD_narQ"/>
    <property type="match status" value="1"/>
</dbReference>
<dbReference type="PANTHER" id="PTHR30592:SF1">
    <property type="entry name" value="SULFUR CARRIER PROTEIN FDHD"/>
    <property type="match status" value="1"/>
</dbReference>
<evidence type="ECO:0000256" key="2">
    <source>
        <dbReference type="ARBA" id="ARBA00023150"/>
    </source>
</evidence>
<gene>
    <name evidence="3 4" type="primary">fdhD</name>
    <name evidence="4" type="ORF">HA335_02885</name>
</gene>
<dbReference type="Gene3D" id="3.10.20.10">
    <property type="match status" value="1"/>
</dbReference>
<dbReference type="Proteomes" id="UP000645676">
    <property type="component" value="Unassembled WGS sequence"/>
</dbReference>
<comment type="subcellular location">
    <subcellularLocation>
        <location evidence="3">Cytoplasm</location>
    </subcellularLocation>
</comment>
<comment type="function">
    <text evidence="3">Required for formate dehydrogenase (FDH) activity.</text>
</comment>
<evidence type="ECO:0000256" key="1">
    <source>
        <dbReference type="ARBA" id="ARBA00022490"/>
    </source>
</evidence>
<feature type="binding site" evidence="3">
    <location>
        <begin position="210"/>
        <end position="215"/>
    </location>
    <ligand>
        <name>Mo-bis(molybdopterin guanine dinucleotide)</name>
        <dbReference type="ChEBI" id="CHEBI:60539"/>
    </ligand>
</feature>
<organism evidence="4 5">
    <name type="scientific">Methanocaldococcus jannaschii</name>
    <dbReference type="NCBI Taxonomy" id="2190"/>
    <lineage>
        <taxon>Archaea</taxon>
        <taxon>Methanobacteriati</taxon>
        <taxon>Methanobacteriota</taxon>
        <taxon>Methanomada group</taxon>
        <taxon>Methanococci</taxon>
        <taxon>Methanococcales</taxon>
        <taxon>Methanocaldococcaceae</taxon>
        <taxon>Methanocaldococcus</taxon>
    </lineage>
</organism>
<keyword evidence="4" id="KW-0808">Transferase</keyword>
<dbReference type="OMA" id="KITGGVH"/>
<dbReference type="PIRSF" id="PIRSF015626">
    <property type="entry name" value="FdhD"/>
    <property type="match status" value="1"/>
</dbReference>
<dbReference type="GO" id="GO:0005737">
    <property type="term" value="C:cytoplasm"/>
    <property type="evidence" value="ECO:0007669"/>
    <property type="project" value="UniProtKB-SubCell"/>
</dbReference>
<dbReference type="HAMAP" id="MF_00187">
    <property type="entry name" value="FdhD"/>
    <property type="match status" value="1"/>
</dbReference>
<dbReference type="InterPro" id="IPR003786">
    <property type="entry name" value="FdhD"/>
</dbReference>
<proteinExistence type="inferred from homology"/>
<comment type="caution">
    <text evidence="3">Lacks conserved residue(s) required for the propagation of feature annotation.</text>
</comment>
<protein>
    <recommendedName>
        <fullName evidence="3">Protein FdhD</fullName>
    </recommendedName>
</protein>
<comment type="similarity">
    <text evidence="3">Belongs to the FdhD family.</text>
</comment>
<dbReference type="GO" id="GO:0016783">
    <property type="term" value="F:sulfurtransferase activity"/>
    <property type="evidence" value="ECO:0007669"/>
    <property type="project" value="InterPro"/>
</dbReference>
<dbReference type="EMBL" id="DUJR01000014">
    <property type="protein sequence ID" value="HII59518.1"/>
    <property type="molecule type" value="Genomic_DNA"/>
</dbReference>
<reference evidence="4" key="1">
    <citation type="journal article" date="2020" name="bioRxiv">
        <title>A rank-normalized archaeal taxonomy based on genome phylogeny resolves widespread incomplete and uneven classifications.</title>
        <authorList>
            <person name="Rinke C."/>
            <person name="Chuvochina M."/>
            <person name="Mussig A.J."/>
            <person name="Chaumeil P.-A."/>
            <person name="Waite D.W."/>
            <person name="Whitman W.B."/>
            <person name="Parks D.H."/>
            <person name="Hugenholtz P."/>
        </authorList>
    </citation>
    <scope>NUCLEOTIDE SEQUENCE</scope>
    <source>
        <strain evidence="4">UBA8849</strain>
    </source>
</reference>
<dbReference type="PANTHER" id="PTHR30592">
    <property type="entry name" value="FORMATE DEHYDROGENASE"/>
    <property type="match status" value="1"/>
</dbReference>
<evidence type="ECO:0000256" key="3">
    <source>
        <dbReference type="HAMAP-Rule" id="MF_00187"/>
    </source>
</evidence>
<comment type="caution">
    <text evidence="4">The sequence shown here is derived from an EMBL/GenBank/DDBJ whole genome shotgun (WGS) entry which is preliminary data.</text>
</comment>
<keyword evidence="1 3" id="KW-0963">Cytoplasm</keyword>
<name>A0A832T705_9EURY</name>
<dbReference type="Gene3D" id="3.40.140.10">
    <property type="entry name" value="Cytidine Deaminase, domain 2"/>
    <property type="match status" value="1"/>
</dbReference>
<dbReference type="Pfam" id="PF02634">
    <property type="entry name" value="FdhD-NarQ"/>
    <property type="match status" value="1"/>
</dbReference>
<dbReference type="AlphaFoldDB" id="A0A832T705"/>
<evidence type="ECO:0000313" key="5">
    <source>
        <dbReference type="Proteomes" id="UP000645676"/>
    </source>
</evidence>
<sequence>MIKKVKIKKFNGRDFYDMEDYVAVEESYNIFINGEFVKSLSMSPNFLNEFAVGFAISEGFLNKIDKVEVDKNNINIFGEKNDREIKNNKNNKEIKIDIEIIKKIISYEIKAKYWEITGSFHWASMFDLKGNSIIFVEDIGRHNAVDKVIGYAILNNYNLNKLILRYSGRIPSDIVKKAINSGLNIIISKSPPTDKAIELAEENNILLIGFARNGKFNIYTSGRLWEE</sequence>
<dbReference type="InterPro" id="IPR016193">
    <property type="entry name" value="Cytidine_deaminase-like"/>
</dbReference>
<dbReference type="SMR" id="A0A832T705"/>